<proteinExistence type="predicted"/>
<reference evidence="2" key="4">
    <citation type="submission" date="2019-03" db="UniProtKB">
        <authorList>
            <consortium name="EnsemblPlants"/>
        </authorList>
    </citation>
    <scope>IDENTIFICATION</scope>
</reference>
<keyword evidence="3" id="KW-1185">Reference proteome</keyword>
<sequence length="95" mass="10717">MCSTVSITIVILLYRAADCSETLIYSSTTSKNLCVLIIDAMSARYLTGRREWPRPGSNLTLGLTAGNTVTGRVPMEHPNMRRRRRNMQSGPMIRW</sequence>
<evidence type="ECO:0000313" key="3">
    <source>
        <dbReference type="Proteomes" id="UP000015105"/>
    </source>
</evidence>
<accession>A0A453J0R0</accession>
<feature type="chain" id="PRO_5019095513" description="Secreted protein" evidence="1">
    <location>
        <begin position="20"/>
        <end position="95"/>
    </location>
</feature>
<dbReference type="Proteomes" id="UP000015105">
    <property type="component" value="Chromosome 4D"/>
</dbReference>
<protein>
    <recommendedName>
        <fullName evidence="4">Secreted protein</fullName>
    </recommendedName>
</protein>
<evidence type="ECO:0000313" key="2">
    <source>
        <dbReference type="EnsemblPlants" id="AET4Gv20755100.1"/>
    </source>
</evidence>
<organism evidence="2 3">
    <name type="scientific">Aegilops tauschii subsp. strangulata</name>
    <name type="common">Goatgrass</name>
    <dbReference type="NCBI Taxonomy" id="200361"/>
    <lineage>
        <taxon>Eukaryota</taxon>
        <taxon>Viridiplantae</taxon>
        <taxon>Streptophyta</taxon>
        <taxon>Embryophyta</taxon>
        <taxon>Tracheophyta</taxon>
        <taxon>Spermatophyta</taxon>
        <taxon>Magnoliopsida</taxon>
        <taxon>Liliopsida</taxon>
        <taxon>Poales</taxon>
        <taxon>Poaceae</taxon>
        <taxon>BOP clade</taxon>
        <taxon>Pooideae</taxon>
        <taxon>Triticodae</taxon>
        <taxon>Triticeae</taxon>
        <taxon>Triticinae</taxon>
        <taxon>Aegilops</taxon>
    </lineage>
</organism>
<reference evidence="2" key="5">
    <citation type="journal article" date="2021" name="G3 (Bethesda)">
        <title>Aegilops tauschii genome assembly Aet v5.0 features greater sequence contiguity and improved annotation.</title>
        <authorList>
            <person name="Wang L."/>
            <person name="Zhu T."/>
            <person name="Rodriguez J.C."/>
            <person name="Deal K.R."/>
            <person name="Dubcovsky J."/>
            <person name="McGuire P.E."/>
            <person name="Lux T."/>
            <person name="Spannagl M."/>
            <person name="Mayer K.F.X."/>
            <person name="Baldrich P."/>
            <person name="Meyers B.C."/>
            <person name="Huo N."/>
            <person name="Gu Y.Q."/>
            <person name="Zhou H."/>
            <person name="Devos K.M."/>
            <person name="Bennetzen J.L."/>
            <person name="Unver T."/>
            <person name="Budak H."/>
            <person name="Gulick P.J."/>
            <person name="Galiba G."/>
            <person name="Kalapos B."/>
            <person name="Nelson D.R."/>
            <person name="Li P."/>
            <person name="You F.M."/>
            <person name="Luo M.C."/>
            <person name="Dvorak J."/>
        </authorList>
    </citation>
    <scope>NUCLEOTIDE SEQUENCE [LARGE SCALE GENOMIC DNA]</scope>
    <source>
        <strain evidence="2">cv. AL8/78</strain>
    </source>
</reference>
<feature type="signal peptide" evidence="1">
    <location>
        <begin position="1"/>
        <end position="19"/>
    </location>
</feature>
<reference evidence="3" key="2">
    <citation type="journal article" date="2017" name="Nat. Plants">
        <title>The Aegilops tauschii genome reveals multiple impacts of transposons.</title>
        <authorList>
            <person name="Zhao G."/>
            <person name="Zou C."/>
            <person name="Li K."/>
            <person name="Wang K."/>
            <person name="Li T."/>
            <person name="Gao L."/>
            <person name="Zhang X."/>
            <person name="Wang H."/>
            <person name="Yang Z."/>
            <person name="Liu X."/>
            <person name="Jiang W."/>
            <person name="Mao L."/>
            <person name="Kong X."/>
            <person name="Jiao Y."/>
            <person name="Jia J."/>
        </authorList>
    </citation>
    <scope>NUCLEOTIDE SEQUENCE [LARGE SCALE GENOMIC DNA]</scope>
    <source>
        <strain evidence="3">cv. AL8/78</strain>
    </source>
</reference>
<reference evidence="2" key="3">
    <citation type="journal article" date="2017" name="Nature">
        <title>Genome sequence of the progenitor of the wheat D genome Aegilops tauschii.</title>
        <authorList>
            <person name="Luo M.C."/>
            <person name="Gu Y.Q."/>
            <person name="Puiu D."/>
            <person name="Wang H."/>
            <person name="Twardziok S.O."/>
            <person name="Deal K.R."/>
            <person name="Huo N."/>
            <person name="Zhu T."/>
            <person name="Wang L."/>
            <person name="Wang Y."/>
            <person name="McGuire P.E."/>
            <person name="Liu S."/>
            <person name="Long H."/>
            <person name="Ramasamy R.K."/>
            <person name="Rodriguez J.C."/>
            <person name="Van S.L."/>
            <person name="Yuan L."/>
            <person name="Wang Z."/>
            <person name="Xia Z."/>
            <person name="Xiao L."/>
            <person name="Anderson O.D."/>
            <person name="Ouyang S."/>
            <person name="Liang Y."/>
            <person name="Zimin A.V."/>
            <person name="Pertea G."/>
            <person name="Qi P."/>
            <person name="Bennetzen J.L."/>
            <person name="Dai X."/>
            <person name="Dawson M.W."/>
            <person name="Muller H.G."/>
            <person name="Kugler K."/>
            <person name="Rivarola-Duarte L."/>
            <person name="Spannagl M."/>
            <person name="Mayer K.F.X."/>
            <person name="Lu F.H."/>
            <person name="Bevan M.W."/>
            <person name="Leroy P."/>
            <person name="Li P."/>
            <person name="You F.M."/>
            <person name="Sun Q."/>
            <person name="Liu Z."/>
            <person name="Lyons E."/>
            <person name="Wicker T."/>
            <person name="Salzberg S.L."/>
            <person name="Devos K.M."/>
            <person name="Dvorak J."/>
        </authorList>
    </citation>
    <scope>NUCLEOTIDE SEQUENCE [LARGE SCALE GENOMIC DNA]</scope>
    <source>
        <strain evidence="2">cv. AL8/78</strain>
    </source>
</reference>
<dbReference type="Gramene" id="AET4Gv20755100.1">
    <property type="protein sequence ID" value="AET4Gv20755100.1"/>
    <property type="gene ID" value="AET4Gv20755100"/>
</dbReference>
<dbReference type="EnsemblPlants" id="AET4Gv20755100.1">
    <property type="protein sequence ID" value="AET4Gv20755100.1"/>
    <property type="gene ID" value="AET4Gv20755100"/>
</dbReference>
<keyword evidence="1" id="KW-0732">Signal</keyword>
<reference evidence="3" key="1">
    <citation type="journal article" date="2014" name="Science">
        <title>Ancient hybridizations among the ancestral genomes of bread wheat.</title>
        <authorList>
            <consortium name="International Wheat Genome Sequencing Consortium,"/>
            <person name="Marcussen T."/>
            <person name="Sandve S.R."/>
            <person name="Heier L."/>
            <person name="Spannagl M."/>
            <person name="Pfeifer M."/>
            <person name="Jakobsen K.S."/>
            <person name="Wulff B.B."/>
            <person name="Steuernagel B."/>
            <person name="Mayer K.F."/>
            <person name="Olsen O.A."/>
        </authorList>
    </citation>
    <scope>NUCLEOTIDE SEQUENCE [LARGE SCALE GENOMIC DNA]</scope>
    <source>
        <strain evidence="3">cv. AL8/78</strain>
    </source>
</reference>
<name>A0A453J0R0_AEGTS</name>
<evidence type="ECO:0008006" key="4">
    <source>
        <dbReference type="Google" id="ProtNLM"/>
    </source>
</evidence>
<evidence type="ECO:0000256" key="1">
    <source>
        <dbReference type="SAM" id="SignalP"/>
    </source>
</evidence>
<dbReference type="AlphaFoldDB" id="A0A453J0R0"/>